<reference evidence="2 3" key="1">
    <citation type="journal article" date="2020" name="G3 (Bethesda)">
        <title>Improved Reference Genome for Cyclotella cryptica CCMP332, a Model for Cell Wall Morphogenesis, Salinity Adaptation, and Lipid Production in Diatoms (Bacillariophyta).</title>
        <authorList>
            <person name="Roberts W.R."/>
            <person name="Downey K.M."/>
            <person name="Ruck E.C."/>
            <person name="Traller J.C."/>
            <person name="Alverson A.J."/>
        </authorList>
    </citation>
    <scope>NUCLEOTIDE SEQUENCE [LARGE SCALE GENOMIC DNA]</scope>
    <source>
        <strain evidence="2 3">CCMP332</strain>
    </source>
</reference>
<dbReference type="PANTHER" id="PTHR35213:SF3">
    <property type="entry name" value="MYB-LIKE DOMAIN-CONTAINING PROTEIN"/>
    <property type="match status" value="1"/>
</dbReference>
<dbReference type="AlphaFoldDB" id="A0ABD3NMG4"/>
<dbReference type="PANTHER" id="PTHR35213">
    <property type="entry name" value="RING-TYPE DOMAIN-CONTAINING PROTEIN-RELATED"/>
    <property type="match status" value="1"/>
</dbReference>
<name>A0ABD3NMG4_9STRA</name>
<feature type="compositionally biased region" description="Polar residues" evidence="1">
    <location>
        <begin position="243"/>
        <end position="271"/>
    </location>
</feature>
<evidence type="ECO:0000313" key="2">
    <source>
        <dbReference type="EMBL" id="KAL3776974.1"/>
    </source>
</evidence>
<feature type="region of interest" description="Disordered" evidence="1">
    <location>
        <begin position="405"/>
        <end position="427"/>
    </location>
</feature>
<evidence type="ECO:0000256" key="1">
    <source>
        <dbReference type="SAM" id="MobiDB-lite"/>
    </source>
</evidence>
<feature type="compositionally biased region" description="Polar residues" evidence="1">
    <location>
        <begin position="592"/>
        <end position="618"/>
    </location>
</feature>
<feature type="compositionally biased region" description="Polar residues" evidence="1">
    <location>
        <begin position="417"/>
        <end position="427"/>
    </location>
</feature>
<organism evidence="2 3">
    <name type="scientific">Cyclotella cryptica</name>
    <dbReference type="NCBI Taxonomy" id="29204"/>
    <lineage>
        <taxon>Eukaryota</taxon>
        <taxon>Sar</taxon>
        <taxon>Stramenopiles</taxon>
        <taxon>Ochrophyta</taxon>
        <taxon>Bacillariophyta</taxon>
        <taxon>Coscinodiscophyceae</taxon>
        <taxon>Thalassiosirophycidae</taxon>
        <taxon>Stephanodiscales</taxon>
        <taxon>Stephanodiscaceae</taxon>
        <taxon>Cyclotella</taxon>
    </lineage>
</organism>
<feature type="region of interest" description="Disordered" evidence="1">
    <location>
        <begin position="242"/>
        <end position="285"/>
    </location>
</feature>
<feature type="region of interest" description="Disordered" evidence="1">
    <location>
        <begin position="591"/>
        <end position="618"/>
    </location>
</feature>
<accession>A0ABD3NMG4</accession>
<comment type="caution">
    <text evidence="2">The sequence shown here is derived from an EMBL/GenBank/DDBJ whole genome shotgun (WGS) entry which is preliminary data.</text>
</comment>
<dbReference type="EMBL" id="JABMIG020000471">
    <property type="protein sequence ID" value="KAL3776974.1"/>
    <property type="molecule type" value="Genomic_DNA"/>
</dbReference>
<proteinExistence type="predicted"/>
<protein>
    <submittedName>
        <fullName evidence="2">Uncharacterized protein</fullName>
    </submittedName>
</protein>
<dbReference type="Proteomes" id="UP001516023">
    <property type="component" value="Unassembled WGS sequence"/>
</dbReference>
<sequence length="618" mass="68835">MEEAEGNRWSHRYCMSFTTGTHQSTARPGKGHASSITKDLNNHEESLKAFITKIREDVVLCDLLKQRRSRWLEEEEDFAKFLVREFEHGIARDVENNSTLRAYLSRKLICTPMRVSKKFVGKKVGTIFYKGNVVLPHVAVISAQTHLELEKKCLSALVIAIDRSKEAEQKSAPPQVRFYTHQAEMPQSSQNVLKPIANQVPDQQCQFRTQQKVVYKQNVDLTTRSQGIPSISHQCRRDAAHINRSQNLSQYHPSRANNTNGKLEMPTTNDNTRSRLAARNDPGNAASYSGHNAIFSTAVSIQDPSIDTQSDGDSMIYQSINTKPVFDTTTGCDSNMIDLVSGFDEHTASLNVKQDITAVLESRPSSTTWPENSHFFDGTIGESPYITSKSFDELHQCLGKDIPHNPSHLDLNEPRSHTSGNPSALSVDSPYVTSKSFDEMHKCLGIGLSSCMSHIHLSNASMSNESPDVGSSEMLAFTDSNSTHDVCDPRSDRSLSAFSPFDANRAMRNHETAPSKIDKVIHRMTASDHAHRGFLSLQAGDKFDPSYIYQTHPSSNQIIQGFNMSVSYAPPFEHDLATFLHNNKYDSRYPQVVSTSASERSSDRGVNSSPDCADVQSD</sequence>
<evidence type="ECO:0000313" key="3">
    <source>
        <dbReference type="Proteomes" id="UP001516023"/>
    </source>
</evidence>
<keyword evidence="3" id="KW-1185">Reference proteome</keyword>
<gene>
    <name evidence="2" type="ORF">HJC23_003198</name>
</gene>